<dbReference type="AlphaFoldDB" id="A0AAV4X212"/>
<evidence type="ECO:0000313" key="2">
    <source>
        <dbReference type="Proteomes" id="UP001054945"/>
    </source>
</evidence>
<evidence type="ECO:0000313" key="1">
    <source>
        <dbReference type="EMBL" id="GIY88235.1"/>
    </source>
</evidence>
<organism evidence="1 2">
    <name type="scientific">Caerostris extrusa</name>
    <name type="common">Bark spider</name>
    <name type="synonym">Caerostris bankana</name>
    <dbReference type="NCBI Taxonomy" id="172846"/>
    <lineage>
        <taxon>Eukaryota</taxon>
        <taxon>Metazoa</taxon>
        <taxon>Ecdysozoa</taxon>
        <taxon>Arthropoda</taxon>
        <taxon>Chelicerata</taxon>
        <taxon>Arachnida</taxon>
        <taxon>Araneae</taxon>
        <taxon>Araneomorphae</taxon>
        <taxon>Entelegynae</taxon>
        <taxon>Araneoidea</taxon>
        <taxon>Araneidae</taxon>
        <taxon>Caerostris</taxon>
    </lineage>
</organism>
<proteinExistence type="predicted"/>
<keyword evidence="2" id="KW-1185">Reference proteome</keyword>
<comment type="caution">
    <text evidence="1">The sequence shown here is derived from an EMBL/GenBank/DDBJ whole genome shotgun (WGS) entry which is preliminary data.</text>
</comment>
<sequence length="94" mass="11253">MTFLKRLTLDNEVKNLCIPGLMIKNANIQKQMQISIIPPRKQFAFAFLFEAREREKPRLISLSENSLMRHLHFHLAWMRERQRHLFKLPITKPG</sequence>
<reference evidence="1 2" key="1">
    <citation type="submission" date="2021-06" db="EMBL/GenBank/DDBJ databases">
        <title>Caerostris extrusa draft genome.</title>
        <authorList>
            <person name="Kono N."/>
            <person name="Arakawa K."/>
        </authorList>
    </citation>
    <scope>NUCLEOTIDE SEQUENCE [LARGE SCALE GENOMIC DNA]</scope>
</reference>
<accession>A0AAV4X212</accession>
<dbReference type="Proteomes" id="UP001054945">
    <property type="component" value="Unassembled WGS sequence"/>
</dbReference>
<dbReference type="EMBL" id="BPLR01017034">
    <property type="protein sequence ID" value="GIY88235.1"/>
    <property type="molecule type" value="Genomic_DNA"/>
</dbReference>
<protein>
    <submittedName>
        <fullName evidence="1">Uncharacterized protein</fullName>
    </submittedName>
</protein>
<name>A0AAV4X212_CAEEX</name>
<gene>
    <name evidence="1" type="ORF">CEXT_331</name>
</gene>